<evidence type="ECO:0000313" key="12">
    <source>
        <dbReference type="EMBL" id="RWS29735.1"/>
    </source>
</evidence>
<dbReference type="InterPro" id="IPR013083">
    <property type="entry name" value="Znf_RING/FYVE/PHD"/>
</dbReference>
<evidence type="ECO:0000256" key="3">
    <source>
        <dbReference type="ARBA" id="ARBA00017338"/>
    </source>
</evidence>
<dbReference type="Pfam" id="PF26148">
    <property type="entry name" value="VPS18_RING_C"/>
    <property type="match status" value="1"/>
</dbReference>
<evidence type="ECO:0000313" key="13">
    <source>
        <dbReference type="Proteomes" id="UP000288716"/>
    </source>
</evidence>
<dbReference type="AlphaFoldDB" id="A0A443SQJ1"/>
<evidence type="ECO:0000259" key="10">
    <source>
        <dbReference type="Pfam" id="PF05131"/>
    </source>
</evidence>
<keyword evidence="6" id="KW-0862">Zinc</keyword>
<dbReference type="GO" id="GO:0031902">
    <property type="term" value="C:late endosome membrane"/>
    <property type="evidence" value="ECO:0007669"/>
    <property type="project" value="UniProtKB-SubCell"/>
</dbReference>
<dbReference type="VEuPathDB" id="VectorBase:LDEU002305"/>
<dbReference type="InterPro" id="IPR055358">
    <property type="entry name" value="CHCR"/>
</dbReference>
<dbReference type="InterPro" id="IPR058919">
    <property type="entry name" value="Pep3/Vps18_RING_C"/>
</dbReference>
<keyword evidence="5" id="KW-0863">Zinc-finger</keyword>
<name>A0A443SQJ1_9ACAR</name>
<organism evidence="12 13">
    <name type="scientific">Leptotrombidium deliense</name>
    <dbReference type="NCBI Taxonomy" id="299467"/>
    <lineage>
        <taxon>Eukaryota</taxon>
        <taxon>Metazoa</taxon>
        <taxon>Ecdysozoa</taxon>
        <taxon>Arthropoda</taxon>
        <taxon>Chelicerata</taxon>
        <taxon>Arachnida</taxon>
        <taxon>Acari</taxon>
        <taxon>Acariformes</taxon>
        <taxon>Trombidiformes</taxon>
        <taxon>Prostigmata</taxon>
        <taxon>Anystina</taxon>
        <taxon>Parasitengona</taxon>
        <taxon>Trombiculoidea</taxon>
        <taxon>Trombiculidae</taxon>
        <taxon>Leptotrombidium</taxon>
    </lineage>
</organism>
<reference evidence="12 13" key="1">
    <citation type="journal article" date="2018" name="Gigascience">
        <title>Genomes of trombidid mites reveal novel predicted allergens and laterally-transferred genes associated with secondary metabolism.</title>
        <authorList>
            <person name="Dong X."/>
            <person name="Chaisiri K."/>
            <person name="Xia D."/>
            <person name="Armstrong S.D."/>
            <person name="Fang Y."/>
            <person name="Donnelly M.J."/>
            <person name="Kadowaki T."/>
            <person name="McGarry J.W."/>
            <person name="Darby A.C."/>
            <person name="Makepeace B.L."/>
        </authorList>
    </citation>
    <scope>NUCLEOTIDE SEQUENCE [LARGE SCALE GENOMIC DNA]</scope>
    <source>
        <strain evidence="12">UoL-UT</strain>
    </source>
</reference>
<sequence>MSPFIRNFDSERLFIILILKIRFSEYDVYYLCINFRPPEVITHMAVSNNQMVLVLRNKKLLRINLNQKSYSSQSQLCFIRISLIKLLKLFFHLEEDLSMYLGDKSHFAKLHQVYLSPSGKHCLLSCYFTETPQSAVINDNFYWHKKIRHLSKAKNHQITAVAWNFESESQNLDSTSYILLGTSKGLIFETELLAADDSQKWIPKGSGPEQYFKQVYSVGSDAGAVTAIEFHRASETNEKLHFILVTTKNRLYQFVGNVGNNLDAPIFANVFNTSSNQFQDVPGHLDFSKLDFYYTKSFQPPQTFGWLTEPGVLYGQLDMASIAAENKVTSDTVLIPYAKEPDIKFRHIPDNYNEEPISMILTRFHILVLFKKMLRVICLINEEIVMEDTFVETYGAVIGITKDIVKGTIWTFSETAIHKYKVIEEDRNIWEIYLKQNNFDMAKVYARNDPIKTDKIICEEADYYFRRKNYAKSASLYAISLKSFEEAALKFMQLGDQNALKEFLIYKFDTIPAQEETQITLLLLWLIEILMNQMSELSVKSSRESEDFMLLKAEFQSILSHKKVKQIIVTNSKAIYDLILSHGNEDCLIDFCKSINDYKVVIDMLINQRRWDEILDIFASQKNAHLFYTYSPILMKYVPRKLVEILMKQSKILNPSSLLPAFMQRSEDVIMQREQLMEMIRYLEHCVYEDRVKDTAIHNYLLALYAEVECEKLKRYLEMIISKDDVRFNLSYALRICKERELNRECVILYTIMGLYEEAVDLALSVDIDLAKKTARNPELDDDVRKKLWLKIAKHVVIQEKDIHQVTELLKECDILKIEDVLPYFPDFVTISHFKHAICSSLQEYNQHIESLKDEMKEATKRGQEIREDVKSLRNRYTMVKAEDQCCICDYALLTRAFYVFPCRHMFHSDCLASQLMPHLKPEDRKRLDEIEKLMLIPSQKIGNTENSPIKIANKEQLQNELDDIVSSECLFCGEIMIKSVDMPFIFPEESNSVLEGW</sequence>
<dbReference type="PROSITE" id="PS50236">
    <property type="entry name" value="CHCR"/>
    <property type="match status" value="1"/>
</dbReference>
<dbReference type="Pfam" id="PF05131">
    <property type="entry name" value="Pep3_Vps18"/>
    <property type="match status" value="1"/>
</dbReference>
<accession>A0A443SQJ1</accession>
<dbReference type="GO" id="GO:0030897">
    <property type="term" value="C:HOPS complex"/>
    <property type="evidence" value="ECO:0007669"/>
    <property type="project" value="TreeGrafter"/>
</dbReference>
<dbReference type="InterPro" id="IPR000547">
    <property type="entry name" value="Clathrin_H-chain/VPS_repeat"/>
</dbReference>
<dbReference type="GO" id="GO:0030674">
    <property type="term" value="F:protein-macromolecule adaptor activity"/>
    <property type="evidence" value="ECO:0007669"/>
    <property type="project" value="TreeGrafter"/>
</dbReference>
<dbReference type="EMBL" id="NCKV01000789">
    <property type="protein sequence ID" value="RWS29735.1"/>
    <property type="molecule type" value="Genomic_DNA"/>
</dbReference>
<evidence type="ECO:0000256" key="2">
    <source>
        <dbReference type="ARBA" id="ARBA00010454"/>
    </source>
</evidence>
<evidence type="ECO:0000256" key="8">
    <source>
        <dbReference type="PROSITE-ProRule" id="PRU01006"/>
    </source>
</evidence>
<dbReference type="STRING" id="299467.A0A443SQJ1"/>
<dbReference type="Proteomes" id="UP000288716">
    <property type="component" value="Unassembled WGS sequence"/>
</dbReference>
<evidence type="ECO:0000256" key="6">
    <source>
        <dbReference type="ARBA" id="ARBA00022833"/>
    </source>
</evidence>
<dbReference type="GO" id="GO:0007040">
    <property type="term" value="P:lysosome organization"/>
    <property type="evidence" value="ECO:0007669"/>
    <property type="project" value="TreeGrafter"/>
</dbReference>
<dbReference type="GO" id="GO:0006904">
    <property type="term" value="P:vesicle docking involved in exocytosis"/>
    <property type="evidence" value="ECO:0007669"/>
    <property type="project" value="TreeGrafter"/>
</dbReference>
<evidence type="ECO:0000259" key="11">
    <source>
        <dbReference type="Pfam" id="PF26148"/>
    </source>
</evidence>
<evidence type="ECO:0000256" key="9">
    <source>
        <dbReference type="SAM" id="Coils"/>
    </source>
</evidence>
<feature type="domain" description="Pep3/Vps18 beta-propeller" evidence="10">
    <location>
        <begin position="34"/>
        <end position="422"/>
    </location>
</feature>
<dbReference type="InterPro" id="IPR007810">
    <property type="entry name" value="Pep3/Vps18_beta-prop"/>
</dbReference>
<dbReference type="OrthoDB" id="1845386at2759"/>
<feature type="domain" description="Pep3/Vps18 RING C-terminal" evidence="11">
    <location>
        <begin position="882"/>
        <end position="979"/>
    </location>
</feature>
<dbReference type="PANTHER" id="PTHR23323">
    <property type="entry name" value="VACUOLAR PROTEIN SORTING-ASSOCIATED PROTEIN"/>
    <property type="match status" value="1"/>
</dbReference>
<dbReference type="GO" id="GO:0008333">
    <property type="term" value="P:endosome to lysosome transport"/>
    <property type="evidence" value="ECO:0007669"/>
    <property type="project" value="TreeGrafter"/>
</dbReference>
<comment type="caution">
    <text evidence="12">The sequence shown here is derived from an EMBL/GenBank/DDBJ whole genome shotgun (WGS) entry which is preliminary data.</text>
</comment>
<dbReference type="GO" id="GO:0048284">
    <property type="term" value="P:organelle fusion"/>
    <property type="evidence" value="ECO:0007669"/>
    <property type="project" value="TreeGrafter"/>
</dbReference>
<dbReference type="GO" id="GO:0007032">
    <property type="term" value="P:endosome organization"/>
    <property type="evidence" value="ECO:0007669"/>
    <property type="project" value="TreeGrafter"/>
</dbReference>
<protein>
    <recommendedName>
        <fullName evidence="3">Vacuolar protein sorting-associated protein 18 homolog</fullName>
    </recommendedName>
</protein>
<gene>
    <name evidence="12" type="ORF">B4U80_08207</name>
</gene>
<comment type="similarity">
    <text evidence="2">Belongs to the VPS18 family.</text>
</comment>
<dbReference type="SUPFAM" id="SSF57850">
    <property type="entry name" value="RING/U-box"/>
    <property type="match status" value="1"/>
</dbReference>
<dbReference type="PANTHER" id="PTHR23323:SF26">
    <property type="entry name" value="VACUOLAR PROTEIN SORTING-ASSOCIATED PROTEIN 18 HOMOLOG"/>
    <property type="match status" value="1"/>
</dbReference>
<comment type="subcellular location">
    <subcellularLocation>
        <location evidence="1">Late endosome membrane</location>
        <topology evidence="1">Peripheral membrane protein</topology>
        <orientation evidence="1">Cytoplasmic side</orientation>
    </subcellularLocation>
</comment>
<dbReference type="Pfam" id="PF00637">
    <property type="entry name" value="Clathrin"/>
    <property type="match status" value="1"/>
</dbReference>
<dbReference type="GO" id="GO:0006886">
    <property type="term" value="P:intracellular protein transport"/>
    <property type="evidence" value="ECO:0007669"/>
    <property type="project" value="UniProtKB-UniRule"/>
</dbReference>
<evidence type="ECO:0000256" key="1">
    <source>
        <dbReference type="ARBA" id="ARBA00004492"/>
    </source>
</evidence>
<evidence type="ECO:0000256" key="4">
    <source>
        <dbReference type="ARBA" id="ARBA00022723"/>
    </source>
</evidence>
<dbReference type="CDD" id="cd16462">
    <property type="entry name" value="RING-H2_Pep3p-like"/>
    <property type="match status" value="1"/>
</dbReference>
<evidence type="ECO:0000256" key="5">
    <source>
        <dbReference type="ARBA" id="ARBA00022771"/>
    </source>
</evidence>
<keyword evidence="4" id="KW-0479">Metal-binding</keyword>
<proteinExistence type="inferred from homology"/>
<feature type="coiled-coil region" evidence="9">
    <location>
        <begin position="842"/>
        <end position="876"/>
    </location>
</feature>
<dbReference type="GO" id="GO:0008270">
    <property type="term" value="F:zinc ion binding"/>
    <property type="evidence" value="ECO:0007669"/>
    <property type="project" value="UniProtKB-KW"/>
</dbReference>
<evidence type="ECO:0000256" key="7">
    <source>
        <dbReference type="ARBA" id="ARBA00023136"/>
    </source>
</evidence>
<keyword evidence="9" id="KW-0175">Coiled coil</keyword>
<feature type="repeat" description="CHCR" evidence="8">
    <location>
        <begin position="646"/>
        <end position="805"/>
    </location>
</feature>
<dbReference type="Gene3D" id="3.30.40.10">
    <property type="entry name" value="Zinc/RING finger domain, C3HC4 (zinc finger)"/>
    <property type="match status" value="1"/>
</dbReference>
<keyword evidence="7" id="KW-0472">Membrane</keyword>
<keyword evidence="13" id="KW-1185">Reference proteome</keyword>